<dbReference type="NCBIfam" id="TIGR04524">
    <property type="entry name" value="mycoplas_M_dom"/>
    <property type="match status" value="1"/>
</dbReference>
<feature type="region of interest" description="Disordered" evidence="1">
    <location>
        <begin position="522"/>
        <end position="554"/>
    </location>
</feature>
<name>A0A2Z4LLH7_9BACT</name>
<feature type="domain" description="IgG-blocking virulence" evidence="3">
    <location>
        <begin position="713"/>
        <end position="916"/>
    </location>
</feature>
<sequence>MTIAKKRKLTKIFLFTAGTVAVGGSVGIAIFATRVNSKASQDINAAFREDDPKINKNEVVIDNSQNSNTDSNLTPIEKEKNTTVLIFKNGNDILMTKKVITNKDDSTPLDINAYIPNGWKLDTTRHENNNVAISVGQENVIYVVKEDILYKTTIIFIVDDQIFQTLEISTINNQGIDIEKYVPQGYEIVDVAKQKIELGVTNRIKIQKVVQKHRTTLLFTYKNGVVSREVVDSINDEAINYLKFVPKGYIFDEETNGVDFAIKLDQNNYIAVKPYVIPHPEDNSSEPKEPTTTPEQPEDNRPPIFTPVEPPVDKDKEKENTDEVKFIKTTLRFILEDNTEIASIQIENKDTEEDVIKVEPYLPAGYIVDKSKYTETDGLPVIKKGETNDIIVVQEKKVITTTVVFYLLGNKFGEAQEFTSLEGEGLNVNVADIVPEGYTLAENQDTNLVVGVENRINIVKKVYKHKTTLTFYEGLVPLSKSVVDTVDDETIDVKRYVPEGYELDPEHTLNIVLDTENKIYVKPLPKPKPDPVPVEPTPKPNPKPDPSTLAPRNSSGTYVIVDNYVPDYNETTVKPTTPGALSSEAVRAVEKQISDLEKVYKFVENIDSIDKLNETELSNLTVEMGITGYEADNFKNFVRMLIDPLQFPHLYKNRWYITKESFKHAIKDTKAKYKEFANKGMIPAMNYWQTWPRINAGGVWTYASDDDNPVYNQYKGFNKARFFPSDSKYMRTSGHLLSGDYVGWTKGDVTSKYKDIDTNSYNPSNPREPRGDGIKVFEYRPNADNAVVTDKNQKIYVAWLDASNPKGYAKFETFIRTHSEIAGVVIENMGLLDKNQAFDNLLANLPSHVKKLTLFFETTNTQSLSALKNKQLDDIEILTKSPNVSSSLGIEPLWGIDPIAFRYTRNVSFDYNNNASGEYASGTVRAGSIQFNIVRPSASSSESEVKEAFRIAYVTKKDWKIFQGSFGDGSWPTWIDLSLQPKFRSLKGLELGGKVFYNLKLHNDSEIFTVFSDDIDQQQWDKLIVKGPQRSKLTFDNPNVNSLYIKGLAYNLPNNYNPQLYGLFEAGKQVFRTLYVDNQAMKDAIMNTQAWRTFGSNFTYGIKIIDSSLVDENNGGIDNGI</sequence>
<keyword evidence="6" id="KW-1185">Reference proteome</keyword>
<feature type="domain" description="Mycoplasma immunoglobulin binding protein M2" evidence="4">
    <location>
        <begin position="931"/>
        <end position="1091"/>
    </location>
</feature>
<evidence type="ECO:0000259" key="3">
    <source>
        <dbReference type="Pfam" id="PF26360"/>
    </source>
</evidence>
<feature type="compositionally biased region" description="Pro residues" evidence="1">
    <location>
        <begin position="524"/>
        <end position="545"/>
    </location>
</feature>
<evidence type="ECO:0000313" key="6">
    <source>
        <dbReference type="Proteomes" id="UP000249865"/>
    </source>
</evidence>
<dbReference type="Pfam" id="PF26364">
    <property type="entry name" value="MIB_M2"/>
    <property type="match status" value="1"/>
</dbReference>
<gene>
    <name evidence="5" type="ORF">DK849_00535</name>
</gene>
<dbReference type="Proteomes" id="UP000249865">
    <property type="component" value="Chromosome"/>
</dbReference>
<dbReference type="AlphaFoldDB" id="A0A2Z4LLH7"/>
<dbReference type="NCBIfam" id="TIGR04526">
    <property type="entry name" value="predic_Ig_block"/>
    <property type="match status" value="1"/>
</dbReference>
<keyword evidence="2" id="KW-0812">Transmembrane</keyword>
<evidence type="ECO:0000259" key="4">
    <source>
        <dbReference type="Pfam" id="PF26364"/>
    </source>
</evidence>
<dbReference type="RefSeq" id="WP_029329949.1">
    <property type="nucleotide sequence ID" value="NZ_CP030103.1"/>
</dbReference>
<proteinExistence type="predicted"/>
<dbReference type="KEGG" id="mclo:DK849_00535"/>
<feature type="compositionally biased region" description="Basic and acidic residues" evidence="1">
    <location>
        <begin position="311"/>
        <end position="321"/>
    </location>
</feature>
<evidence type="ECO:0000256" key="1">
    <source>
        <dbReference type="SAM" id="MobiDB-lite"/>
    </source>
</evidence>
<organism evidence="5 6">
    <name type="scientific">Metamycoplasma cloacale</name>
    <dbReference type="NCBI Taxonomy" id="92401"/>
    <lineage>
        <taxon>Bacteria</taxon>
        <taxon>Bacillati</taxon>
        <taxon>Mycoplasmatota</taxon>
        <taxon>Mycoplasmoidales</taxon>
        <taxon>Metamycoplasmataceae</taxon>
        <taxon>Metamycoplasma</taxon>
    </lineage>
</organism>
<feature type="transmembrane region" description="Helical" evidence="2">
    <location>
        <begin position="12"/>
        <end position="32"/>
    </location>
</feature>
<keyword evidence="2" id="KW-1133">Transmembrane helix</keyword>
<dbReference type="InterPro" id="IPR030942">
    <property type="entry name" value="Mycoplas_M_dom"/>
</dbReference>
<keyword evidence="2" id="KW-0472">Membrane</keyword>
<evidence type="ECO:0000256" key="2">
    <source>
        <dbReference type="SAM" id="Phobius"/>
    </source>
</evidence>
<feature type="compositionally biased region" description="Basic and acidic residues" evidence="1">
    <location>
        <begin position="279"/>
        <end position="289"/>
    </location>
</feature>
<accession>A0A2Z4LLH7</accession>
<dbReference type="InterPro" id="IPR058860">
    <property type="entry name" value="MIB_M2"/>
</dbReference>
<dbReference type="OrthoDB" id="400621at2"/>
<evidence type="ECO:0000313" key="5">
    <source>
        <dbReference type="EMBL" id="AWX42573.1"/>
    </source>
</evidence>
<dbReference type="EMBL" id="CP030103">
    <property type="protein sequence ID" value="AWX42573.1"/>
    <property type="molecule type" value="Genomic_DNA"/>
</dbReference>
<dbReference type="Pfam" id="PF26360">
    <property type="entry name" value="MIB_M1"/>
    <property type="match status" value="1"/>
</dbReference>
<reference evidence="6" key="1">
    <citation type="submission" date="2018-06" db="EMBL/GenBank/DDBJ databases">
        <title>Complete genome sequences of Mycoplasma anatis, M. anseris and M. cloacale type strains.</title>
        <authorList>
            <person name="Grozner D."/>
            <person name="Forro B."/>
            <person name="Sulyok K.M."/>
            <person name="Marton S."/>
            <person name="Kreizinger Z."/>
            <person name="Banyai K."/>
            <person name="Gyuranecz M."/>
        </authorList>
    </citation>
    <scope>NUCLEOTIDE SEQUENCE [LARGE SCALE GENOMIC DNA]</scope>
    <source>
        <strain evidence="6">NCTC 10199</strain>
    </source>
</reference>
<feature type="region of interest" description="Disordered" evidence="1">
    <location>
        <begin position="277"/>
        <end position="321"/>
    </location>
</feature>
<protein>
    <submittedName>
        <fullName evidence="5">Putative immunoglobulin-blocking virulence protein</fullName>
    </submittedName>
</protein>
<dbReference type="InterPro" id="IPR030941">
    <property type="entry name" value="Predic_Ig_block"/>
</dbReference>